<proteinExistence type="predicted"/>
<dbReference type="Proteomes" id="UP000017559">
    <property type="component" value="Unassembled WGS sequence"/>
</dbReference>
<protein>
    <submittedName>
        <fullName evidence="3">Uncharacterized protein</fullName>
    </submittedName>
</protein>
<feature type="compositionally biased region" description="Low complexity" evidence="1">
    <location>
        <begin position="92"/>
        <end position="110"/>
    </location>
</feature>
<keyword evidence="2" id="KW-1133">Transmembrane helix</keyword>
<evidence type="ECO:0000256" key="1">
    <source>
        <dbReference type="SAM" id="MobiDB-lite"/>
    </source>
</evidence>
<feature type="transmembrane region" description="Helical" evidence="2">
    <location>
        <begin position="115"/>
        <end position="136"/>
    </location>
</feature>
<gene>
    <name evidence="3" type="ORF">Moror_16604</name>
</gene>
<name>V2WXI8_MONRO</name>
<sequence>EKTGDGYMLCGLRTVLSRKWTSEDHTNLNYIETYMAVQYNAVLDIRADGDVYGSSWVGHPTTTLDPVGQINAVTVLVSIMPFNTTITGGGTNTPRSSITSSSSPPKSRNSAKASAVDVVGGVIFLSIIAVALPYTVAEAPNRNEKGVAQITAPAPTSPEPPIPPRPLREDIPTAQPAQLPADPNVGQMNEELSTSDLARL</sequence>
<feature type="region of interest" description="Disordered" evidence="1">
    <location>
        <begin position="149"/>
        <end position="200"/>
    </location>
</feature>
<accession>V2WXI8</accession>
<keyword evidence="2" id="KW-0812">Transmembrane</keyword>
<organism evidence="3 4">
    <name type="scientific">Moniliophthora roreri (strain MCA 2997)</name>
    <name type="common">Cocoa frosty pod rot fungus</name>
    <name type="synonym">Crinipellis roreri</name>
    <dbReference type="NCBI Taxonomy" id="1381753"/>
    <lineage>
        <taxon>Eukaryota</taxon>
        <taxon>Fungi</taxon>
        <taxon>Dikarya</taxon>
        <taxon>Basidiomycota</taxon>
        <taxon>Agaricomycotina</taxon>
        <taxon>Agaricomycetes</taxon>
        <taxon>Agaricomycetidae</taxon>
        <taxon>Agaricales</taxon>
        <taxon>Marasmiineae</taxon>
        <taxon>Marasmiaceae</taxon>
        <taxon>Moniliophthora</taxon>
    </lineage>
</organism>
<evidence type="ECO:0000313" key="3">
    <source>
        <dbReference type="EMBL" id="ESK86267.1"/>
    </source>
</evidence>
<keyword evidence="2" id="KW-0472">Membrane</keyword>
<keyword evidence="4" id="KW-1185">Reference proteome</keyword>
<feature type="compositionally biased region" description="Polar residues" evidence="1">
    <location>
        <begin position="186"/>
        <end position="200"/>
    </location>
</feature>
<dbReference type="KEGG" id="mrr:Moror_16604"/>
<evidence type="ECO:0000256" key="2">
    <source>
        <dbReference type="SAM" id="Phobius"/>
    </source>
</evidence>
<comment type="caution">
    <text evidence="3">The sequence shown here is derived from an EMBL/GenBank/DDBJ whole genome shotgun (WGS) entry which is preliminary data.</text>
</comment>
<dbReference type="HOGENOM" id="CLU_1369153_0_0_1"/>
<reference evidence="3 4" key="1">
    <citation type="journal article" date="2014" name="BMC Genomics">
        <title>Genome and secretome analysis of the hemibiotrophic fungal pathogen, Moniliophthora roreri, which causes frosty pod rot disease of cacao: mechanisms of the biotrophic and necrotrophic phases.</title>
        <authorList>
            <person name="Meinhardt L.W."/>
            <person name="Costa G.G.L."/>
            <person name="Thomazella D.P.T."/>
            <person name="Teixeira P.J.P.L."/>
            <person name="Carazzolle M.F."/>
            <person name="Schuster S.C."/>
            <person name="Carlson J.E."/>
            <person name="Guiltinan M.J."/>
            <person name="Mieczkowski P."/>
            <person name="Farmer A."/>
            <person name="Ramaraj T."/>
            <person name="Crozier J."/>
            <person name="Davis R.E."/>
            <person name="Shao J."/>
            <person name="Melnick R.L."/>
            <person name="Pereira G.A.G."/>
            <person name="Bailey B.A."/>
        </authorList>
    </citation>
    <scope>NUCLEOTIDE SEQUENCE [LARGE SCALE GENOMIC DNA]</scope>
    <source>
        <strain evidence="3 4">MCA 2997</strain>
    </source>
</reference>
<dbReference type="EMBL" id="AWSO01000950">
    <property type="protein sequence ID" value="ESK86267.1"/>
    <property type="molecule type" value="Genomic_DNA"/>
</dbReference>
<dbReference type="OrthoDB" id="3068171at2759"/>
<feature type="compositionally biased region" description="Pro residues" evidence="1">
    <location>
        <begin position="155"/>
        <end position="165"/>
    </location>
</feature>
<evidence type="ECO:0000313" key="4">
    <source>
        <dbReference type="Proteomes" id="UP000017559"/>
    </source>
</evidence>
<feature type="region of interest" description="Disordered" evidence="1">
    <location>
        <begin position="86"/>
        <end position="110"/>
    </location>
</feature>
<dbReference type="AlphaFoldDB" id="V2WXI8"/>
<feature type="non-terminal residue" evidence="3">
    <location>
        <position position="1"/>
    </location>
</feature>